<evidence type="ECO:0000259" key="1">
    <source>
        <dbReference type="PROSITE" id="PS50994"/>
    </source>
</evidence>
<dbReference type="GO" id="GO:0003676">
    <property type="term" value="F:nucleic acid binding"/>
    <property type="evidence" value="ECO:0007669"/>
    <property type="project" value="InterPro"/>
</dbReference>
<accession>A0AAW2W8X3</accession>
<dbReference type="PANTHER" id="PTHR48475">
    <property type="entry name" value="RIBONUCLEASE H"/>
    <property type="match status" value="1"/>
</dbReference>
<feature type="domain" description="Integrase catalytic" evidence="1">
    <location>
        <begin position="36"/>
        <end position="167"/>
    </location>
</feature>
<dbReference type="EMBL" id="JACGWJ010000002">
    <property type="protein sequence ID" value="KAL0437706.1"/>
    <property type="molecule type" value="Genomic_DNA"/>
</dbReference>
<dbReference type="PROSITE" id="PS50994">
    <property type="entry name" value="INTEGRASE"/>
    <property type="match status" value="1"/>
</dbReference>
<protein>
    <recommendedName>
        <fullName evidence="1">Integrase catalytic domain-containing protein</fullName>
    </recommendedName>
</protein>
<dbReference type="GO" id="GO:0015074">
    <property type="term" value="P:DNA integration"/>
    <property type="evidence" value="ECO:0007669"/>
    <property type="project" value="InterPro"/>
</dbReference>
<comment type="caution">
    <text evidence="2">The sequence shown here is derived from an EMBL/GenBank/DDBJ whole genome shotgun (WGS) entry which is preliminary data.</text>
</comment>
<sequence>MKIAQENGIRKVRIRSESQLVVEQVTSRYEAKDDRMKRIPEGRKNDVTQINNRELVSWMDEIRNYLELNRLPEESHEARTGQKKFLIVAVDYFSKCIEAEPVARINESAMIQFVLKNILCCFGIPRKITSDNGTQFQGKQFRSWCAQWKIRQVFTSVGNPKANGQTEAYRTTPRNGMGETPFSLIYGSEALIPTKVVEPTSRVVNYEEQRNDEARRLDLDLVEERRDMSRMRLENYKQRILCNYNSHVKERTFQIGELVLRKVEVQKPIGRLEPKWEGPYRITEIRREGTYKLTTLEGQEIPQTWSIQNLKKYHY</sequence>
<dbReference type="AlphaFoldDB" id="A0AAW2W8X3"/>
<dbReference type="Gene3D" id="3.30.420.10">
    <property type="entry name" value="Ribonuclease H-like superfamily/Ribonuclease H"/>
    <property type="match status" value="2"/>
</dbReference>
<reference evidence="2" key="1">
    <citation type="submission" date="2020-06" db="EMBL/GenBank/DDBJ databases">
        <authorList>
            <person name="Li T."/>
            <person name="Hu X."/>
            <person name="Zhang T."/>
            <person name="Song X."/>
            <person name="Zhang H."/>
            <person name="Dai N."/>
            <person name="Sheng W."/>
            <person name="Hou X."/>
            <person name="Wei L."/>
        </authorList>
    </citation>
    <scope>NUCLEOTIDE SEQUENCE</scope>
    <source>
        <strain evidence="2">G02</strain>
        <tissue evidence="2">Leaf</tissue>
    </source>
</reference>
<dbReference type="InterPro" id="IPR001584">
    <property type="entry name" value="Integrase_cat-core"/>
</dbReference>
<reference evidence="2" key="2">
    <citation type="journal article" date="2024" name="Plant">
        <title>Genomic evolution and insights into agronomic trait innovations of Sesamum species.</title>
        <authorList>
            <person name="Miao H."/>
            <person name="Wang L."/>
            <person name="Qu L."/>
            <person name="Liu H."/>
            <person name="Sun Y."/>
            <person name="Le M."/>
            <person name="Wang Q."/>
            <person name="Wei S."/>
            <person name="Zheng Y."/>
            <person name="Lin W."/>
            <person name="Duan Y."/>
            <person name="Cao H."/>
            <person name="Xiong S."/>
            <person name="Wang X."/>
            <person name="Wei L."/>
            <person name="Li C."/>
            <person name="Ma Q."/>
            <person name="Ju M."/>
            <person name="Zhao R."/>
            <person name="Li G."/>
            <person name="Mu C."/>
            <person name="Tian Q."/>
            <person name="Mei H."/>
            <person name="Zhang T."/>
            <person name="Gao T."/>
            <person name="Zhang H."/>
        </authorList>
    </citation>
    <scope>NUCLEOTIDE SEQUENCE</scope>
    <source>
        <strain evidence="2">G02</strain>
    </source>
</reference>
<dbReference type="Pfam" id="PF00665">
    <property type="entry name" value="rve"/>
    <property type="match status" value="1"/>
</dbReference>
<organism evidence="2">
    <name type="scientific">Sesamum radiatum</name>
    <name type="common">Black benniseed</name>
    <dbReference type="NCBI Taxonomy" id="300843"/>
    <lineage>
        <taxon>Eukaryota</taxon>
        <taxon>Viridiplantae</taxon>
        <taxon>Streptophyta</taxon>
        <taxon>Embryophyta</taxon>
        <taxon>Tracheophyta</taxon>
        <taxon>Spermatophyta</taxon>
        <taxon>Magnoliopsida</taxon>
        <taxon>eudicotyledons</taxon>
        <taxon>Gunneridae</taxon>
        <taxon>Pentapetalae</taxon>
        <taxon>asterids</taxon>
        <taxon>lamiids</taxon>
        <taxon>Lamiales</taxon>
        <taxon>Pedaliaceae</taxon>
        <taxon>Sesamum</taxon>
    </lineage>
</organism>
<dbReference type="PANTHER" id="PTHR48475:SF2">
    <property type="entry name" value="RIBONUCLEASE H"/>
    <property type="match status" value="1"/>
</dbReference>
<dbReference type="SUPFAM" id="SSF53098">
    <property type="entry name" value="Ribonuclease H-like"/>
    <property type="match status" value="1"/>
</dbReference>
<gene>
    <name evidence="2" type="ORF">Sradi_0478500</name>
</gene>
<dbReference type="InterPro" id="IPR012337">
    <property type="entry name" value="RNaseH-like_sf"/>
</dbReference>
<proteinExistence type="predicted"/>
<name>A0AAW2W8X3_SESRA</name>
<evidence type="ECO:0000313" key="2">
    <source>
        <dbReference type="EMBL" id="KAL0437706.1"/>
    </source>
</evidence>
<dbReference type="InterPro" id="IPR036397">
    <property type="entry name" value="RNaseH_sf"/>
</dbReference>